<dbReference type="STRING" id="1618436.UV59_C0001G0004"/>
<dbReference type="Proteomes" id="UP000034543">
    <property type="component" value="Unassembled WGS sequence"/>
</dbReference>
<protein>
    <submittedName>
        <fullName evidence="2">Methyltransferase type 11</fullName>
    </submittedName>
</protein>
<keyword evidence="2" id="KW-0808">Transferase</keyword>
<evidence type="ECO:0000313" key="2">
    <source>
        <dbReference type="EMBL" id="KKS86281.1"/>
    </source>
</evidence>
<sequence>MNSLLQFSPVKNIFLEISQKRVDDILRKITPYLRKKDRILDIGSGFGLVSHELLRRGFTVYPLDIQDRSLFSDVYTHVYDGKKLPFPNNKFDVALLITVLHHVLQPEVLLKDVTRVAKKIILMEDVYESEFERYATYAMDSIVNAEFVGHPHSNKTDRQWREVFKKLRLKVTDCQSEKFWGLFTSMIYDLKRSSS</sequence>
<feature type="domain" description="Methyltransferase type 11" evidence="1">
    <location>
        <begin position="40"/>
        <end position="119"/>
    </location>
</feature>
<reference evidence="2 3" key="1">
    <citation type="journal article" date="2015" name="Nature">
        <title>rRNA introns, odd ribosomes, and small enigmatic genomes across a large radiation of phyla.</title>
        <authorList>
            <person name="Brown C.T."/>
            <person name="Hug L.A."/>
            <person name="Thomas B.C."/>
            <person name="Sharon I."/>
            <person name="Castelle C.J."/>
            <person name="Singh A."/>
            <person name="Wilkins M.J."/>
            <person name="Williams K.H."/>
            <person name="Banfield J.F."/>
        </authorList>
    </citation>
    <scope>NUCLEOTIDE SEQUENCE [LARGE SCALE GENOMIC DNA]</scope>
</reference>
<dbReference type="AlphaFoldDB" id="A0A0G1ET73"/>
<dbReference type="Gene3D" id="3.40.50.150">
    <property type="entry name" value="Vaccinia Virus protein VP39"/>
    <property type="match status" value="1"/>
</dbReference>
<name>A0A0G1ET73_9BACT</name>
<dbReference type="GO" id="GO:0032259">
    <property type="term" value="P:methylation"/>
    <property type="evidence" value="ECO:0007669"/>
    <property type="project" value="UniProtKB-KW"/>
</dbReference>
<proteinExistence type="predicted"/>
<dbReference type="CDD" id="cd02440">
    <property type="entry name" value="AdoMet_MTases"/>
    <property type="match status" value="1"/>
</dbReference>
<comment type="caution">
    <text evidence="2">The sequence shown here is derived from an EMBL/GenBank/DDBJ whole genome shotgun (WGS) entry which is preliminary data.</text>
</comment>
<gene>
    <name evidence="2" type="ORF">UV59_C0001G0004</name>
</gene>
<dbReference type="EMBL" id="LCFB01000001">
    <property type="protein sequence ID" value="KKS86281.1"/>
    <property type="molecule type" value="Genomic_DNA"/>
</dbReference>
<evidence type="ECO:0000259" key="1">
    <source>
        <dbReference type="Pfam" id="PF08241"/>
    </source>
</evidence>
<organism evidence="2 3">
    <name type="scientific">Candidatus Gottesmanbacteria bacterium GW2011_GWA1_43_11</name>
    <dbReference type="NCBI Taxonomy" id="1618436"/>
    <lineage>
        <taxon>Bacteria</taxon>
        <taxon>Candidatus Gottesmaniibacteriota</taxon>
    </lineage>
</organism>
<dbReference type="SUPFAM" id="SSF53335">
    <property type="entry name" value="S-adenosyl-L-methionine-dependent methyltransferases"/>
    <property type="match status" value="1"/>
</dbReference>
<dbReference type="InterPro" id="IPR013216">
    <property type="entry name" value="Methyltransf_11"/>
</dbReference>
<dbReference type="Pfam" id="PF08241">
    <property type="entry name" value="Methyltransf_11"/>
    <property type="match status" value="1"/>
</dbReference>
<dbReference type="InterPro" id="IPR029063">
    <property type="entry name" value="SAM-dependent_MTases_sf"/>
</dbReference>
<evidence type="ECO:0000313" key="3">
    <source>
        <dbReference type="Proteomes" id="UP000034543"/>
    </source>
</evidence>
<dbReference type="GO" id="GO:0008757">
    <property type="term" value="F:S-adenosylmethionine-dependent methyltransferase activity"/>
    <property type="evidence" value="ECO:0007669"/>
    <property type="project" value="InterPro"/>
</dbReference>
<accession>A0A0G1ET73</accession>
<keyword evidence="2" id="KW-0489">Methyltransferase</keyword>